<dbReference type="InterPro" id="IPR001314">
    <property type="entry name" value="Peptidase_S1A"/>
</dbReference>
<sequence>MRYLLPLALALATLCAPAVAKDAAPHQALDTPSEARPWQAVGRIDIGRGGFCTGALISKKLVLTAAHCVFDNKTGRLHDPEKLVFKAGYRHGRAAATRSAKRVAVHRDYRFGGGTNTYRHIAADVAVIELEREINDAAIQPFRTHRKPAPSDRVMVVSYARGRTQVPSLEDGCAMTHSAASVLHYTCDIDKGASGAPVFVMTTQGPQIASIMSSGTTRQGRDVALGVPMGPAVDGLIRELQVSNPVSRFLRVDGASTAPRVVTNRLPQIGN</sequence>
<dbReference type="SUPFAM" id="SSF50494">
    <property type="entry name" value="Trypsin-like serine proteases"/>
    <property type="match status" value="1"/>
</dbReference>
<gene>
    <name evidence="4" type="ORF">C8N43_0245</name>
</gene>
<dbReference type="RefSeq" id="WP_107843881.1">
    <property type="nucleotide sequence ID" value="NZ_QBKS01000001.1"/>
</dbReference>
<name>A0A2T6BHT5_9RHOB</name>
<dbReference type="PROSITE" id="PS50240">
    <property type="entry name" value="TRYPSIN_DOM"/>
    <property type="match status" value="1"/>
</dbReference>
<evidence type="ECO:0000313" key="4">
    <source>
        <dbReference type="EMBL" id="PTX55606.1"/>
    </source>
</evidence>
<evidence type="ECO:0000256" key="1">
    <source>
        <dbReference type="ARBA" id="ARBA00022729"/>
    </source>
</evidence>
<keyword evidence="1 2" id="KW-0732">Signal</keyword>
<dbReference type="PANTHER" id="PTHR15462">
    <property type="entry name" value="SERINE PROTEASE"/>
    <property type="match status" value="1"/>
</dbReference>
<dbReference type="Pfam" id="PF13365">
    <property type="entry name" value="Trypsin_2"/>
    <property type="match status" value="1"/>
</dbReference>
<comment type="caution">
    <text evidence="4">The sequence shown here is derived from an EMBL/GenBank/DDBJ whole genome shotgun (WGS) entry which is preliminary data.</text>
</comment>
<dbReference type="SMART" id="SM00020">
    <property type="entry name" value="Tryp_SPc"/>
    <property type="match status" value="1"/>
</dbReference>
<accession>A0A2T6BHT5</accession>
<dbReference type="Gene3D" id="2.40.10.10">
    <property type="entry name" value="Trypsin-like serine proteases"/>
    <property type="match status" value="2"/>
</dbReference>
<proteinExistence type="predicted"/>
<evidence type="ECO:0000313" key="5">
    <source>
        <dbReference type="Proteomes" id="UP000243978"/>
    </source>
</evidence>
<dbReference type="GO" id="GO:0006508">
    <property type="term" value="P:proteolysis"/>
    <property type="evidence" value="ECO:0007669"/>
    <property type="project" value="InterPro"/>
</dbReference>
<feature type="chain" id="PRO_5015480713" evidence="2">
    <location>
        <begin position="21"/>
        <end position="271"/>
    </location>
</feature>
<dbReference type="InterPro" id="IPR018114">
    <property type="entry name" value="TRYPSIN_HIS"/>
</dbReference>
<keyword evidence="5" id="KW-1185">Reference proteome</keyword>
<evidence type="ECO:0000259" key="3">
    <source>
        <dbReference type="PROSITE" id="PS50240"/>
    </source>
</evidence>
<organism evidence="4 5">
    <name type="scientific">Litoreibacter ponti</name>
    <dbReference type="NCBI Taxonomy" id="1510457"/>
    <lineage>
        <taxon>Bacteria</taxon>
        <taxon>Pseudomonadati</taxon>
        <taxon>Pseudomonadota</taxon>
        <taxon>Alphaproteobacteria</taxon>
        <taxon>Rhodobacterales</taxon>
        <taxon>Roseobacteraceae</taxon>
        <taxon>Litoreibacter</taxon>
    </lineage>
</organism>
<dbReference type="InterPro" id="IPR009003">
    <property type="entry name" value="Peptidase_S1_PA"/>
</dbReference>
<protein>
    <submittedName>
        <fullName evidence="4">V8-like Glu-specific endopeptidase</fullName>
    </submittedName>
</protein>
<dbReference type="AlphaFoldDB" id="A0A2T6BHT5"/>
<dbReference type="Proteomes" id="UP000243978">
    <property type="component" value="Unassembled WGS sequence"/>
</dbReference>
<dbReference type="EMBL" id="QBKS01000001">
    <property type="protein sequence ID" value="PTX55606.1"/>
    <property type="molecule type" value="Genomic_DNA"/>
</dbReference>
<dbReference type="OrthoDB" id="267336at2"/>
<evidence type="ECO:0000256" key="2">
    <source>
        <dbReference type="SAM" id="SignalP"/>
    </source>
</evidence>
<feature type="domain" description="Peptidase S1" evidence="3">
    <location>
        <begin position="18"/>
        <end position="271"/>
    </location>
</feature>
<dbReference type="InterPro" id="IPR043504">
    <property type="entry name" value="Peptidase_S1_PA_chymotrypsin"/>
</dbReference>
<feature type="signal peptide" evidence="2">
    <location>
        <begin position="1"/>
        <end position="20"/>
    </location>
</feature>
<dbReference type="PROSITE" id="PS00134">
    <property type="entry name" value="TRYPSIN_HIS"/>
    <property type="match status" value="1"/>
</dbReference>
<dbReference type="PRINTS" id="PR00722">
    <property type="entry name" value="CHYMOTRYPSIN"/>
</dbReference>
<dbReference type="InterPro" id="IPR050966">
    <property type="entry name" value="Glutamyl_endopeptidase"/>
</dbReference>
<reference evidence="4 5" key="1">
    <citation type="submission" date="2018-04" db="EMBL/GenBank/DDBJ databases">
        <title>Genomic Encyclopedia of Archaeal and Bacterial Type Strains, Phase II (KMG-II): from individual species to whole genera.</title>
        <authorList>
            <person name="Goeker M."/>
        </authorList>
    </citation>
    <scope>NUCLEOTIDE SEQUENCE [LARGE SCALE GENOMIC DNA]</scope>
    <source>
        <strain evidence="4 5">DSM 100977</strain>
    </source>
</reference>
<dbReference type="PANTHER" id="PTHR15462:SF8">
    <property type="entry name" value="SERINE PROTEASE"/>
    <property type="match status" value="1"/>
</dbReference>
<dbReference type="GO" id="GO:0004252">
    <property type="term" value="F:serine-type endopeptidase activity"/>
    <property type="evidence" value="ECO:0007669"/>
    <property type="project" value="InterPro"/>
</dbReference>
<dbReference type="InterPro" id="IPR001254">
    <property type="entry name" value="Trypsin_dom"/>
</dbReference>